<comment type="subcellular location">
    <subcellularLocation>
        <location evidence="1">Membrane</location>
        <topology evidence="1">Multi-pass membrane protein</topology>
    </subcellularLocation>
</comment>
<evidence type="ECO:0000256" key="5">
    <source>
        <dbReference type="SAM" id="Phobius"/>
    </source>
</evidence>
<feature type="transmembrane region" description="Helical" evidence="5">
    <location>
        <begin position="113"/>
        <end position="135"/>
    </location>
</feature>
<evidence type="ECO:0000313" key="6">
    <source>
        <dbReference type="EMBL" id="KAA0964754.1"/>
    </source>
</evidence>
<dbReference type="Proteomes" id="UP000323039">
    <property type="component" value="Unassembled WGS sequence"/>
</dbReference>
<gene>
    <name evidence="6" type="ORF">FXF62_03760</name>
</gene>
<evidence type="ECO:0000256" key="1">
    <source>
        <dbReference type="ARBA" id="ARBA00004141"/>
    </source>
</evidence>
<evidence type="ECO:0000256" key="3">
    <source>
        <dbReference type="ARBA" id="ARBA00022989"/>
    </source>
</evidence>
<evidence type="ECO:0000313" key="7">
    <source>
        <dbReference type="Proteomes" id="UP000323039"/>
    </source>
</evidence>
<dbReference type="PANTHER" id="PTHR43424:SF1">
    <property type="entry name" value="LOCUS PUTATIVE PROTEIN 1-RELATED"/>
    <property type="match status" value="1"/>
</dbReference>
<keyword evidence="2 5" id="KW-0812">Transmembrane</keyword>
<keyword evidence="4 5" id="KW-0472">Membrane</keyword>
<feature type="transmembrane region" description="Helical" evidence="5">
    <location>
        <begin position="213"/>
        <end position="235"/>
    </location>
</feature>
<protein>
    <submittedName>
        <fullName evidence="6">Flippase</fullName>
    </submittedName>
</protein>
<feature type="transmembrane region" description="Helical" evidence="5">
    <location>
        <begin position="87"/>
        <end position="107"/>
    </location>
</feature>
<dbReference type="InterPro" id="IPR052556">
    <property type="entry name" value="PolySynth_Transporter"/>
</dbReference>
<feature type="transmembrane region" description="Helical" evidence="5">
    <location>
        <begin position="418"/>
        <end position="439"/>
    </location>
</feature>
<evidence type="ECO:0000256" key="4">
    <source>
        <dbReference type="ARBA" id="ARBA00023136"/>
    </source>
</evidence>
<dbReference type="AlphaFoldDB" id="A0A5B0DCT4"/>
<name>A0A5B0DCT4_STRCR</name>
<dbReference type="EMBL" id="VSJJ01000002">
    <property type="protein sequence ID" value="KAA0964754.1"/>
    <property type="molecule type" value="Genomic_DNA"/>
</dbReference>
<dbReference type="Pfam" id="PF01943">
    <property type="entry name" value="Polysacc_synt"/>
    <property type="match status" value="1"/>
</dbReference>
<feature type="transmembrane region" description="Helical" evidence="5">
    <location>
        <begin position="43"/>
        <end position="66"/>
    </location>
</feature>
<feature type="transmembrane region" description="Helical" evidence="5">
    <location>
        <begin position="445"/>
        <end position="469"/>
    </location>
</feature>
<evidence type="ECO:0000256" key="2">
    <source>
        <dbReference type="ARBA" id="ARBA00022692"/>
    </source>
</evidence>
<feature type="transmembrane region" description="Helical" evidence="5">
    <location>
        <begin position="12"/>
        <end position="31"/>
    </location>
</feature>
<comment type="caution">
    <text evidence="6">The sequence shown here is derived from an EMBL/GenBank/DDBJ whole genome shotgun (WGS) entry which is preliminary data.</text>
</comment>
<feature type="transmembrane region" description="Helical" evidence="5">
    <location>
        <begin position="357"/>
        <end position="375"/>
    </location>
</feature>
<feature type="transmembrane region" description="Helical" evidence="5">
    <location>
        <begin position="289"/>
        <end position="315"/>
    </location>
</feature>
<proteinExistence type="predicted"/>
<dbReference type="PANTHER" id="PTHR43424">
    <property type="entry name" value="LOCUS PUTATIVE PROTEIN 1-RELATED"/>
    <property type="match status" value="1"/>
</dbReference>
<accession>A0A5B0DCT4</accession>
<feature type="transmembrane region" description="Helical" evidence="5">
    <location>
        <begin position="381"/>
        <end position="398"/>
    </location>
</feature>
<dbReference type="GO" id="GO:0016020">
    <property type="term" value="C:membrane"/>
    <property type="evidence" value="ECO:0007669"/>
    <property type="project" value="UniProtKB-SubCell"/>
</dbReference>
<reference evidence="6 7" key="1">
    <citation type="submission" date="2019-08" db="EMBL/GenBank/DDBJ databases">
        <title>Genome sequence and analysis of Streptococcus cristatus strain S22 isolated from throat swab of children scarlet fever in Hangzhou, China.</title>
        <authorList>
            <person name="Huang Y."/>
            <person name="Xie L."/>
        </authorList>
    </citation>
    <scope>NUCLEOTIDE SEQUENCE [LARGE SCALE GENOMIC DNA]</scope>
    <source>
        <strain evidence="6 7">S22</strain>
    </source>
</reference>
<feature type="transmembrane region" description="Helical" evidence="5">
    <location>
        <begin position="327"/>
        <end position="350"/>
    </location>
</feature>
<dbReference type="CDD" id="cd13128">
    <property type="entry name" value="MATE_Wzx_like"/>
    <property type="match status" value="1"/>
</dbReference>
<sequence length="485" mass="54567">MKEQSLTKNAILNIIRQAMTIVFPLVTFPYVSRVLGKAEFGKYNFAVSIVSYFALLAAFGLTNYAVREGARIRKDRKALSHLTSQLFSFNLLTSAVAYILLFFITFYSSKLNIYFTLIAVQSLCIILTTIGLDWVNIVYEDFLYITVRYIIIQFIALIAIFLFVRKPDDTVIYCWIMIGGSYGGNVVNLFYIRKYVDVFFTFSIPFRKFFVPMAILLLNSLAVIIYVNSDITILGMFESDSVVGVYSFSSKIYNILKQLVNAVIVVAVPRLVVTLVSDVQRYRKYLEDIFNLLILILLPISAGLFMLSKSIILIVGGQEYLVGESVLRLLSFSVIFALISSIYTNCMLIIGREEKKILIGTSISAIFNIVGNLILIPYIGMIGAALTTVLAEFLNMLVQRYYSKKYVLSHNLANWKTFICSFLGAVIVVLGCWGINHIIIGDTVIISALRIITAIVVSVPSYLLILIALKHKTIVAMLGKFKNRI</sequence>
<dbReference type="InterPro" id="IPR002797">
    <property type="entry name" value="Polysacc_synth"/>
</dbReference>
<feature type="transmembrane region" description="Helical" evidence="5">
    <location>
        <begin position="142"/>
        <end position="164"/>
    </location>
</feature>
<organism evidence="6 7">
    <name type="scientific">Streptococcus cristatus</name>
    <dbReference type="NCBI Taxonomy" id="45634"/>
    <lineage>
        <taxon>Bacteria</taxon>
        <taxon>Bacillati</taxon>
        <taxon>Bacillota</taxon>
        <taxon>Bacilli</taxon>
        <taxon>Lactobacillales</taxon>
        <taxon>Streptococcaceae</taxon>
        <taxon>Streptococcus</taxon>
    </lineage>
</organism>
<keyword evidence="3 5" id="KW-1133">Transmembrane helix</keyword>
<feature type="transmembrane region" description="Helical" evidence="5">
    <location>
        <begin position="255"/>
        <end position="277"/>
    </location>
</feature>
<feature type="transmembrane region" description="Helical" evidence="5">
    <location>
        <begin position="170"/>
        <end position="192"/>
    </location>
</feature>
<dbReference type="RefSeq" id="WP_149517697.1">
    <property type="nucleotide sequence ID" value="NZ_VSJJ01000002.1"/>
</dbReference>